<gene>
    <name evidence="2" type="ORF">E2R66_22495</name>
</gene>
<dbReference type="Proteomes" id="UP000297540">
    <property type="component" value="Unassembled WGS sequence"/>
</dbReference>
<organism evidence="2 3">
    <name type="scientific">Mucilaginibacter psychrotolerans</name>
    <dbReference type="NCBI Taxonomy" id="1524096"/>
    <lineage>
        <taxon>Bacteria</taxon>
        <taxon>Pseudomonadati</taxon>
        <taxon>Bacteroidota</taxon>
        <taxon>Sphingobacteriia</taxon>
        <taxon>Sphingobacteriales</taxon>
        <taxon>Sphingobacteriaceae</taxon>
        <taxon>Mucilaginibacter</taxon>
    </lineage>
</organism>
<dbReference type="InterPro" id="IPR018891">
    <property type="entry name" value="AIPR_C"/>
</dbReference>
<dbReference type="Pfam" id="PF10592">
    <property type="entry name" value="AIPR"/>
    <property type="match status" value="1"/>
</dbReference>
<keyword evidence="3" id="KW-1185">Reference proteome</keyword>
<dbReference type="AlphaFoldDB" id="A0A4Y8S766"/>
<name>A0A4Y8S766_9SPHI</name>
<dbReference type="EMBL" id="SOZE01000032">
    <property type="protein sequence ID" value="TFF34307.1"/>
    <property type="molecule type" value="Genomic_DNA"/>
</dbReference>
<feature type="domain" description="Abortive phage infection protein C-terminal" evidence="1">
    <location>
        <begin position="226"/>
        <end position="469"/>
    </location>
</feature>
<protein>
    <recommendedName>
        <fullName evidence="1">Abortive phage infection protein C-terminal domain-containing protein</fullName>
    </recommendedName>
</protein>
<reference evidence="2 3" key="1">
    <citation type="journal article" date="2017" name="Int. J. Syst. Evol. Microbiol.">
        <title>Mucilaginibacterpsychrotolerans sp. nov., isolated from peatlands.</title>
        <authorList>
            <person name="Deng Y."/>
            <person name="Shen L."/>
            <person name="Xu B."/>
            <person name="Liu Y."/>
            <person name="Gu Z."/>
            <person name="Liu H."/>
            <person name="Zhou Y."/>
        </authorList>
    </citation>
    <scope>NUCLEOTIDE SEQUENCE [LARGE SCALE GENOMIC DNA]</scope>
    <source>
        <strain evidence="2 3">NH7-4</strain>
    </source>
</reference>
<evidence type="ECO:0000259" key="1">
    <source>
        <dbReference type="Pfam" id="PF10592"/>
    </source>
</evidence>
<proteinExistence type="predicted"/>
<accession>A0A4Y8S766</accession>
<dbReference type="OrthoDB" id="9806213at2"/>
<dbReference type="RefSeq" id="WP_133235034.1">
    <property type="nucleotide sequence ID" value="NZ_SOZE01000032.1"/>
</dbReference>
<evidence type="ECO:0000313" key="2">
    <source>
        <dbReference type="EMBL" id="TFF34307.1"/>
    </source>
</evidence>
<comment type="caution">
    <text evidence="2">The sequence shown here is derived from an EMBL/GenBank/DDBJ whole genome shotgun (WGS) entry which is preliminary data.</text>
</comment>
<sequence>MITTDYPNILDLIKDHIDPSRSESASFLIWYLENYYRLDSLEAIDSVCDQKGDKGIDGIYLNDANGTIDVFQAKISQKPGRTVGDTALKEFSGTLSQFDTKESIRNLIDTAGSAQVAGLIKRLNILAVLDQYKIRGIFISNVELDNNGLAYLTETQNIEFIGKEFLERTYIAHERAVPHDLEAHFDISGQTMAKHYVDADTLAYIIPLKGTELVKMPGISDQSVFAYNVRGSLGGTNVNRDIIKSIKDKSLHKKFPLFHNGITIVTNQIVETAEKLSIKTFYVVNGCQSLTTLYNYQKELTEDLRILTKIVQVSVDSDLSKIITHYSNNQNGVKARDFKSNNKIQTRLQHEFMLHYGSEYFFEIKRGETGGNGKRVISNENAGIYFMSFDLKEPWGTHRKYQVFDDKYTEIFGRPEVTAHRILMLQLIDDIIISKLPNIKNQLVAKYALTRYAILYMIRQILENDSVGVELLKNPDLFVLDKLNRNSFIEAIKTIVNDVIIDFNGEVANLGEDFDYKSRLREESWVKKISQEIVNSYLKQVARERIDSFAQEWSKGALRIKASS</sequence>
<evidence type="ECO:0000313" key="3">
    <source>
        <dbReference type="Proteomes" id="UP000297540"/>
    </source>
</evidence>